<sequence length="262" mass="28855">MHSSYFFSKIVAVIHSWARSSEKHRARRAYQLLNVLTQRYNDARNNYDIRKTKKNKKLINILKPNVKTFTSVLNACARPIDESEKDNAFAVAQLTMAELSVGTYGNPNFLSFAAYLAVCGTTLDAGSVRDAEVKKTFEHCIKAGQVGQIVLEKLHVAASPALLHQLIGAYLNDRGTVQIPPHWNASTKGERTGGNYSVQADEEGVSKISKLAQLRLQDVQKFGGKSGIISSFDSSSTVVGDGEDEILWSNDEFSSWGATKII</sequence>
<organism evidence="1 2">
    <name type="scientific">Fragilariopsis cylindrus CCMP1102</name>
    <dbReference type="NCBI Taxonomy" id="635003"/>
    <lineage>
        <taxon>Eukaryota</taxon>
        <taxon>Sar</taxon>
        <taxon>Stramenopiles</taxon>
        <taxon>Ochrophyta</taxon>
        <taxon>Bacillariophyta</taxon>
        <taxon>Bacillariophyceae</taxon>
        <taxon>Bacillariophycidae</taxon>
        <taxon>Bacillariales</taxon>
        <taxon>Bacillariaceae</taxon>
        <taxon>Fragilariopsis</taxon>
    </lineage>
</organism>
<gene>
    <name evidence="1" type="ORF">FRACYDRAFT_267753</name>
</gene>
<name>A0A1E7FSE1_9STRA</name>
<dbReference type="AlphaFoldDB" id="A0A1E7FSE1"/>
<dbReference type="OrthoDB" id="185373at2759"/>
<proteinExistence type="predicted"/>
<dbReference type="InParanoid" id="A0A1E7FSE1"/>
<evidence type="ECO:0000313" key="1">
    <source>
        <dbReference type="EMBL" id="OEU20753.1"/>
    </source>
</evidence>
<keyword evidence="2" id="KW-1185">Reference proteome</keyword>
<protein>
    <submittedName>
        <fullName evidence="1">Uncharacterized protein</fullName>
    </submittedName>
</protein>
<dbReference type="EMBL" id="KV784354">
    <property type="protein sequence ID" value="OEU20753.1"/>
    <property type="molecule type" value="Genomic_DNA"/>
</dbReference>
<reference evidence="1 2" key="1">
    <citation type="submission" date="2016-09" db="EMBL/GenBank/DDBJ databases">
        <title>Extensive genetic diversity and differential bi-allelic expression allows diatom success in the polar Southern Ocean.</title>
        <authorList>
            <consortium name="DOE Joint Genome Institute"/>
            <person name="Mock T."/>
            <person name="Otillar R.P."/>
            <person name="Strauss J."/>
            <person name="Dupont C."/>
            <person name="Frickenhaus S."/>
            <person name="Maumus F."/>
            <person name="Mcmullan M."/>
            <person name="Sanges R."/>
            <person name="Schmutz J."/>
            <person name="Toseland A."/>
            <person name="Valas R."/>
            <person name="Veluchamy A."/>
            <person name="Ward B.J."/>
            <person name="Allen A."/>
            <person name="Barry K."/>
            <person name="Falciatore A."/>
            <person name="Ferrante M."/>
            <person name="Fortunato A.E."/>
            <person name="Gloeckner G."/>
            <person name="Gruber A."/>
            <person name="Hipkin R."/>
            <person name="Janech M."/>
            <person name="Kroth P."/>
            <person name="Leese F."/>
            <person name="Lindquist E."/>
            <person name="Lyon B.R."/>
            <person name="Martin J."/>
            <person name="Mayer C."/>
            <person name="Parker M."/>
            <person name="Quesneville H."/>
            <person name="Raymond J."/>
            <person name="Uhlig C."/>
            <person name="Valentin K.U."/>
            <person name="Worden A.Z."/>
            <person name="Armbrust E.V."/>
            <person name="Bowler C."/>
            <person name="Green B."/>
            <person name="Moulton V."/>
            <person name="Van Oosterhout C."/>
            <person name="Grigoriev I."/>
        </authorList>
    </citation>
    <scope>NUCLEOTIDE SEQUENCE [LARGE SCALE GENOMIC DNA]</scope>
    <source>
        <strain evidence="1 2">CCMP1102</strain>
    </source>
</reference>
<evidence type="ECO:0000313" key="2">
    <source>
        <dbReference type="Proteomes" id="UP000095751"/>
    </source>
</evidence>
<dbReference type="Proteomes" id="UP000095751">
    <property type="component" value="Unassembled WGS sequence"/>
</dbReference>
<dbReference type="KEGG" id="fcy:FRACYDRAFT_267753"/>
<accession>A0A1E7FSE1</accession>